<dbReference type="Pfam" id="PF02882">
    <property type="entry name" value="THF_DHG_CYH_C"/>
    <property type="match status" value="1"/>
</dbReference>
<dbReference type="SUPFAM" id="SSF51735">
    <property type="entry name" value="NAD(P)-binding Rossmann-fold domains"/>
    <property type="match status" value="1"/>
</dbReference>
<keyword evidence="2" id="KW-0554">One-carbon metabolism</keyword>
<dbReference type="AlphaFoldDB" id="A0A0G1LWK6"/>
<evidence type="ECO:0000256" key="1">
    <source>
        <dbReference type="ARBA" id="ARBA00004777"/>
    </source>
</evidence>
<dbReference type="PANTHER" id="PTHR48099">
    <property type="entry name" value="C-1-TETRAHYDROFOLATE SYNTHASE, CYTOPLASMIC-RELATED"/>
    <property type="match status" value="1"/>
</dbReference>
<keyword evidence="7" id="KW-0486">Methionine biosynthesis</keyword>
<sequence length="257" mass="27502">MPIIDGKKLAEEIKAELKTEVLGLNKKIRLAVIKVGKNPVTEKFLEQKKKFGEAVGIDVRIYDLQETISTNQLREKLAEIVHIKENTGVIIQLPLPKQINTQKSVGLFSSGRSKILPPVVGAIKYIFDKNNVDAKGKNVTVLGAGRLVGKPVAVWLMNQGAAVTIIDENTADPTVHTIDADIIISGVGEPNLITADMVKDNAVVIDCGTSEAGGKIVGDIDPRVADKASLFSPVPGGIGPLTVSMLFKNLAELAKIK</sequence>
<dbReference type="InterPro" id="IPR020630">
    <property type="entry name" value="THF_DH/CycHdrlase_cat_dom"/>
</dbReference>
<dbReference type="InterPro" id="IPR000672">
    <property type="entry name" value="THF_DH/CycHdrlase"/>
</dbReference>
<dbReference type="InterPro" id="IPR036291">
    <property type="entry name" value="NAD(P)-bd_dom_sf"/>
</dbReference>
<dbReference type="Gene3D" id="3.40.50.720">
    <property type="entry name" value="NAD(P)-binding Rossmann-like Domain"/>
    <property type="match status" value="1"/>
</dbReference>
<proteinExistence type="predicted"/>
<feature type="domain" description="Tetrahydrofolate dehydrogenase/cyclohydrolase catalytic" evidence="9">
    <location>
        <begin position="4"/>
        <end position="104"/>
    </location>
</feature>
<dbReference type="GO" id="GO:0035999">
    <property type="term" value="P:tetrahydrofolate interconversion"/>
    <property type="evidence" value="ECO:0007669"/>
    <property type="project" value="TreeGrafter"/>
</dbReference>
<dbReference type="InterPro" id="IPR046346">
    <property type="entry name" value="Aminoacid_DH-like_N_sf"/>
</dbReference>
<keyword evidence="3" id="KW-0658">Purine biosynthesis</keyword>
<keyword evidence="4" id="KW-0378">Hydrolase</keyword>
<dbReference type="EMBL" id="LCIV01000003">
    <property type="protein sequence ID" value="KKT64094.1"/>
    <property type="molecule type" value="Genomic_DNA"/>
</dbReference>
<dbReference type="PATRIC" id="fig|1618646.3.peg.325"/>
<dbReference type="GO" id="GO:0005829">
    <property type="term" value="C:cytosol"/>
    <property type="evidence" value="ECO:0007669"/>
    <property type="project" value="TreeGrafter"/>
</dbReference>
<dbReference type="GO" id="GO:0009086">
    <property type="term" value="P:methionine biosynthetic process"/>
    <property type="evidence" value="ECO:0007669"/>
    <property type="project" value="UniProtKB-KW"/>
</dbReference>
<dbReference type="Proteomes" id="UP000034652">
    <property type="component" value="Unassembled WGS sequence"/>
</dbReference>
<dbReference type="GO" id="GO:0006164">
    <property type="term" value="P:purine nucleotide biosynthetic process"/>
    <property type="evidence" value="ECO:0007669"/>
    <property type="project" value="UniProtKB-KW"/>
</dbReference>
<evidence type="ECO:0000256" key="4">
    <source>
        <dbReference type="ARBA" id="ARBA00022801"/>
    </source>
</evidence>
<evidence type="ECO:0000256" key="8">
    <source>
        <dbReference type="ARBA" id="ARBA00023268"/>
    </source>
</evidence>
<dbReference type="PRINTS" id="PR00085">
    <property type="entry name" value="THFDHDRGNASE"/>
</dbReference>
<evidence type="ECO:0000256" key="5">
    <source>
        <dbReference type="ARBA" id="ARBA00022857"/>
    </source>
</evidence>
<evidence type="ECO:0000259" key="9">
    <source>
        <dbReference type="Pfam" id="PF00763"/>
    </source>
</evidence>
<keyword evidence="7" id="KW-0028">Amino-acid biosynthesis</keyword>
<evidence type="ECO:0000256" key="6">
    <source>
        <dbReference type="ARBA" id="ARBA00023002"/>
    </source>
</evidence>
<feature type="domain" description="Tetrahydrofolate dehydrogenase/cyclohydrolase NAD(P)-binding" evidence="10">
    <location>
        <begin position="122"/>
        <end position="255"/>
    </location>
</feature>
<evidence type="ECO:0000313" key="12">
    <source>
        <dbReference type="Proteomes" id="UP000034652"/>
    </source>
</evidence>
<organism evidence="11 12">
    <name type="scientific">Candidatus Giovannonibacteria bacterium GW2011_GWA1_44_29</name>
    <dbReference type="NCBI Taxonomy" id="1618646"/>
    <lineage>
        <taxon>Bacteria</taxon>
        <taxon>Candidatus Giovannoniibacteriota</taxon>
    </lineage>
</organism>
<dbReference type="InterPro" id="IPR020631">
    <property type="entry name" value="THF_DH/CycHdrlase_NAD-bd_dom"/>
</dbReference>
<keyword evidence="5" id="KW-0521">NADP</keyword>
<evidence type="ECO:0000256" key="2">
    <source>
        <dbReference type="ARBA" id="ARBA00022563"/>
    </source>
</evidence>
<accession>A0A0G1LWK6</accession>
<comment type="caution">
    <text evidence="11">The sequence shown here is derived from an EMBL/GenBank/DDBJ whole genome shotgun (WGS) entry which is preliminary data.</text>
</comment>
<keyword evidence="6" id="KW-0560">Oxidoreductase</keyword>
<protein>
    <submittedName>
        <fullName evidence="11">Bifunctional protein FolD</fullName>
    </submittedName>
</protein>
<evidence type="ECO:0000313" key="11">
    <source>
        <dbReference type="EMBL" id="KKT64094.1"/>
    </source>
</evidence>
<dbReference type="GO" id="GO:0004477">
    <property type="term" value="F:methenyltetrahydrofolate cyclohydrolase activity"/>
    <property type="evidence" value="ECO:0007669"/>
    <property type="project" value="TreeGrafter"/>
</dbReference>
<dbReference type="PANTHER" id="PTHR48099:SF5">
    <property type="entry name" value="C-1-TETRAHYDROFOLATE SYNTHASE, CYTOPLASMIC"/>
    <property type="match status" value="1"/>
</dbReference>
<evidence type="ECO:0000259" key="10">
    <source>
        <dbReference type="Pfam" id="PF02882"/>
    </source>
</evidence>
<comment type="pathway">
    <text evidence="1">One-carbon metabolism; tetrahydrofolate interconversion.</text>
</comment>
<dbReference type="Gene3D" id="3.40.50.10860">
    <property type="entry name" value="Leucine Dehydrogenase, chain A, domain 1"/>
    <property type="match status" value="1"/>
</dbReference>
<gene>
    <name evidence="11" type="ORF">UW57_C0003G0088</name>
</gene>
<dbReference type="STRING" id="1618646.UW57_C0003G0088"/>
<dbReference type="GO" id="GO:0004488">
    <property type="term" value="F:methylenetetrahydrofolate dehydrogenase (NADP+) activity"/>
    <property type="evidence" value="ECO:0007669"/>
    <property type="project" value="InterPro"/>
</dbReference>
<evidence type="ECO:0000256" key="3">
    <source>
        <dbReference type="ARBA" id="ARBA00022755"/>
    </source>
</evidence>
<reference evidence="11 12" key="1">
    <citation type="journal article" date="2015" name="Nature">
        <title>rRNA introns, odd ribosomes, and small enigmatic genomes across a large radiation of phyla.</title>
        <authorList>
            <person name="Brown C.T."/>
            <person name="Hug L.A."/>
            <person name="Thomas B.C."/>
            <person name="Sharon I."/>
            <person name="Castelle C.J."/>
            <person name="Singh A."/>
            <person name="Wilkins M.J."/>
            <person name="Williams K.H."/>
            <person name="Banfield J.F."/>
        </authorList>
    </citation>
    <scope>NUCLEOTIDE SEQUENCE [LARGE SCALE GENOMIC DNA]</scope>
</reference>
<evidence type="ECO:0000256" key="7">
    <source>
        <dbReference type="ARBA" id="ARBA00023167"/>
    </source>
</evidence>
<dbReference type="Pfam" id="PF00763">
    <property type="entry name" value="THF_DHG_CYH"/>
    <property type="match status" value="1"/>
</dbReference>
<keyword evidence="8" id="KW-0511">Multifunctional enzyme</keyword>
<dbReference type="SUPFAM" id="SSF53223">
    <property type="entry name" value="Aminoacid dehydrogenase-like, N-terminal domain"/>
    <property type="match status" value="1"/>
</dbReference>
<name>A0A0G1LWK6_9BACT</name>